<name>A0ABV2J832_9FIRM</name>
<dbReference type="Gene3D" id="3.40.50.360">
    <property type="match status" value="1"/>
</dbReference>
<dbReference type="PANTHER" id="PTHR38030:SF2">
    <property type="entry name" value="PROTOPORPHYRINOGEN IX DEHYDROGENASE [QUINONE]"/>
    <property type="match status" value="1"/>
</dbReference>
<dbReference type="Proteomes" id="UP001549162">
    <property type="component" value="Unassembled WGS sequence"/>
</dbReference>
<dbReference type="RefSeq" id="WP_354366979.1">
    <property type="nucleotide sequence ID" value="NZ_JBEPMA010000002.1"/>
</dbReference>
<dbReference type="InterPro" id="IPR052200">
    <property type="entry name" value="Protoporphyrinogen_IX_DH"/>
</dbReference>
<dbReference type="EMBL" id="JBEPMA010000002">
    <property type="protein sequence ID" value="MET3616937.1"/>
    <property type="molecule type" value="Genomic_DNA"/>
</dbReference>
<reference evidence="2 3" key="1">
    <citation type="submission" date="2024-06" db="EMBL/GenBank/DDBJ databases">
        <title>Genomic Encyclopedia of Type Strains, Phase IV (KMG-IV): sequencing the most valuable type-strain genomes for metagenomic binning, comparative biology and taxonomic classification.</title>
        <authorList>
            <person name="Goeker M."/>
        </authorList>
    </citation>
    <scope>NUCLEOTIDE SEQUENCE [LARGE SCALE GENOMIC DNA]</scope>
    <source>
        <strain evidence="2 3">DSM 21460</strain>
    </source>
</reference>
<feature type="domain" description="Flavodoxin-like" evidence="1">
    <location>
        <begin position="3"/>
        <end position="151"/>
    </location>
</feature>
<keyword evidence="3" id="KW-1185">Reference proteome</keyword>
<dbReference type="InterPro" id="IPR008254">
    <property type="entry name" value="Flavodoxin/NO_synth"/>
</dbReference>
<gene>
    <name evidence="2" type="ORF">ABID14_000562</name>
</gene>
<sequence length="176" mass="20225">MKGIVVYGSKYGSTLKYANWIGEKYSFDTISDSDVKLQDLKEYDVIIFGGGLYAGGIKGIKILQKFYDNLFDKKILVFAVGASASEDEKSLKEVKKHNLPGKLSDIPLFYCRGAWDLESMNFVDKIMCKALIKSVEKKPYDSLDKWSKDLLDNKDKKLDWTDEKYLEPLYKKIKDF</sequence>
<evidence type="ECO:0000313" key="2">
    <source>
        <dbReference type="EMBL" id="MET3616937.1"/>
    </source>
</evidence>
<proteinExistence type="predicted"/>
<dbReference type="InterPro" id="IPR026816">
    <property type="entry name" value="Flavodoxin_dom"/>
</dbReference>
<evidence type="ECO:0000313" key="3">
    <source>
        <dbReference type="Proteomes" id="UP001549162"/>
    </source>
</evidence>
<accession>A0ABV2J832</accession>
<comment type="caution">
    <text evidence="2">The sequence shown here is derived from an EMBL/GenBank/DDBJ whole genome shotgun (WGS) entry which is preliminary data.</text>
</comment>
<dbReference type="SUPFAM" id="SSF52218">
    <property type="entry name" value="Flavoproteins"/>
    <property type="match status" value="1"/>
</dbReference>
<organism evidence="2 3">
    <name type="scientific">Peptoniphilus olsenii</name>
    <dbReference type="NCBI Taxonomy" id="411570"/>
    <lineage>
        <taxon>Bacteria</taxon>
        <taxon>Bacillati</taxon>
        <taxon>Bacillota</taxon>
        <taxon>Tissierellia</taxon>
        <taxon>Tissierellales</taxon>
        <taxon>Peptoniphilaceae</taxon>
        <taxon>Peptoniphilus</taxon>
    </lineage>
</organism>
<evidence type="ECO:0000259" key="1">
    <source>
        <dbReference type="PROSITE" id="PS50902"/>
    </source>
</evidence>
<protein>
    <submittedName>
        <fullName evidence="2">Menaquinone-dependent protoporphyrinogen IX oxidase</fullName>
    </submittedName>
</protein>
<dbReference type="PROSITE" id="PS50902">
    <property type="entry name" value="FLAVODOXIN_LIKE"/>
    <property type="match status" value="1"/>
</dbReference>
<dbReference type="PANTHER" id="PTHR38030">
    <property type="entry name" value="PROTOPORPHYRINOGEN IX DEHYDROGENASE [MENAQUINONE]"/>
    <property type="match status" value="1"/>
</dbReference>
<dbReference type="InterPro" id="IPR029039">
    <property type="entry name" value="Flavoprotein-like_sf"/>
</dbReference>
<dbReference type="Pfam" id="PF12724">
    <property type="entry name" value="Flavodoxin_5"/>
    <property type="match status" value="1"/>
</dbReference>